<feature type="compositionally biased region" description="Basic and acidic residues" evidence="1">
    <location>
        <begin position="1"/>
        <end position="15"/>
    </location>
</feature>
<name>A0AAD1X532_EUPCR</name>
<dbReference type="PROSITE" id="PS50217">
    <property type="entry name" value="BZIP"/>
    <property type="match status" value="1"/>
</dbReference>
<accession>A0AAD1X532</accession>
<dbReference type="GO" id="GO:0003700">
    <property type="term" value="F:DNA-binding transcription factor activity"/>
    <property type="evidence" value="ECO:0007669"/>
    <property type="project" value="InterPro"/>
</dbReference>
<dbReference type="Proteomes" id="UP001295684">
    <property type="component" value="Unassembled WGS sequence"/>
</dbReference>
<dbReference type="EMBL" id="CAMPGE010004538">
    <property type="protein sequence ID" value="CAI2363388.1"/>
    <property type="molecule type" value="Genomic_DNA"/>
</dbReference>
<dbReference type="InterPro" id="IPR046347">
    <property type="entry name" value="bZIP_sf"/>
</dbReference>
<evidence type="ECO:0000313" key="3">
    <source>
        <dbReference type="EMBL" id="CAI2363388.1"/>
    </source>
</evidence>
<proteinExistence type="predicted"/>
<dbReference type="AlphaFoldDB" id="A0AAD1X532"/>
<sequence>MTKQDCEWKISESHVRKPKKRGRKKMDEEERKIRRLHQNRVSALKCRQKKKNQYEKLVIEKNELIEKAQQMELRIKQLTLQFNNERIQKESLLERVTCYENLQKGVVDTHSTHDSKFTNEEDLNKQSLLTSLSLTPSFTQKYCWSSINPTGQCTLNVNNQSNVEGAQTLSSCTNLSPMNQALNPEIAAAKTFFPPYTRILDAQQ</sequence>
<dbReference type="Gene3D" id="1.20.5.170">
    <property type="match status" value="1"/>
</dbReference>
<evidence type="ECO:0000313" key="4">
    <source>
        <dbReference type="Proteomes" id="UP001295684"/>
    </source>
</evidence>
<gene>
    <name evidence="3" type="ORF">ECRASSUSDP1_LOCUS4723</name>
</gene>
<evidence type="ECO:0000259" key="2">
    <source>
        <dbReference type="PROSITE" id="PS50217"/>
    </source>
</evidence>
<dbReference type="InterPro" id="IPR004827">
    <property type="entry name" value="bZIP"/>
</dbReference>
<dbReference type="SUPFAM" id="SSF57959">
    <property type="entry name" value="Leucine zipper domain"/>
    <property type="match status" value="1"/>
</dbReference>
<keyword evidence="4" id="KW-1185">Reference proteome</keyword>
<dbReference type="SMART" id="SM00338">
    <property type="entry name" value="BRLZ"/>
    <property type="match status" value="1"/>
</dbReference>
<comment type="caution">
    <text evidence="3">The sequence shown here is derived from an EMBL/GenBank/DDBJ whole genome shotgun (WGS) entry which is preliminary data.</text>
</comment>
<reference evidence="3" key="1">
    <citation type="submission" date="2023-07" db="EMBL/GenBank/DDBJ databases">
        <authorList>
            <consortium name="AG Swart"/>
            <person name="Singh M."/>
            <person name="Singh A."/>
            <person name="Seah K."/>
            <person name="Emmerich C."/>
        </authorList>
    </citation>
    <scope>NUCLEOTIDE SEQUENCE</scope>
    <source>
        <strain evidence="3">DP1</strain>
    </source>
</reference>
<protein>
    <recommendedName>
        <fullName evidence="2">BZIP domain-containing protein</fullName>
    </recommendedName>
</protein>
<feature type="domain" description="BZIP" evidence="2">
    <location>
        <begin position="29"/>
        <end position="92"/>
    </location>
</feature>
<feature type="region of interest" description="Disordered" evidence="1">
    <location>
        <begin position="1"/>
        <end position="31"/>
    </location>
</feature>
<organism evidence="3 4">
    <name type="scientific">Euplotes crassus</name>
    <dbReference type="NCBI Taxonomy" id="5936"/>
    <lineage>
        <taxon>Eukaryota</taxon>
        <taxon>Sar</taxon>
        <taxon>Alveolata</taxon>
        <taxon>Ciliophora</taxon>
        <taxon>Intramacronucleata</taxon>
        <taxon>Spirotrichea</taxon>
        <taxon>Hypotrichia</taxon>
        <taxon>Euplotida</taxon>
        <taxon>Euplotidae</taxon>
        <taxon>Moneuplotes</taxon>
    </lineage>
</organism>
<evidence type="ECO:0000256" key="1">
    <source>
        <dbReference type="SAM" id="MobiDB-lite"/>
    </source>
</evidence>